<accession>A0A2M6UE02</accession>
<dbReference type="EMBL" id="LFJC01000003">
    <property type="protein sequence ID" value="PIT02850.1"/>
    <property type="molecule type" value="Genomic_DNA"/>
</dbReference>
<reference evidence="4 5" key="1">
    <citation type="submission" date="2015-06" db="EMBL/GenBank/DDBJ databases">
        <title>Comparative genome analysis of nirS-carrying Bradyrhizobium sp. strains.</title>
        <authorList>
            <person name="Ishii S."/>
            <person name="Jang J."/>
            <person name="Nishizawa T."/>
            <person name="Senoo K."/>
        </authorList>
    </citation>
    <scope>NUCLEOTIDE SEQUENCE [LARGE SCALE GENOMIC DNA]</scope>
    <source>
        <strain evidence="4 5">TSA1</strain>
    </source>
</reference>
<dbReference type="Proteomes" id="UP000228930">
    <property type="component" value="Unassembled WGS sequence"/>
</dbReference>
<keyword evidence="5" id="KW-1185">Reference proteome</keyword>
<dbReference type="GO" id="GO:0016747">
    <property type="term" value="F:acyltransferase activity, transferring groups other than amino-acyl groups"/>
    <property type="evidence" value="ECO:0007669"/>
    <property type="project" value="InterPro"/>
</dbReference>
<keyword evidence="1 4" id="KW-0808">Transferase</keyword>
<feature type="domain" description="N-acetyltransferase" evidence="3">
    <location>
        <begin position="3"/>
        <end position="150"/>
    </location>
</feature>
<dbReference type="RefSeq" id="WP_100178008.1">
    <property type="nucleotide sequence ID" value="NZ_LFJC01000003.1"/>
</dbReference>
<keyword evidence="2" id="KW-0012">Acyltransferase</keyword>
<dbReference type="InterPro" id="IPR050832">
    <property type="entry name" value="Bact_Acetyltransf"/>
</dbReference>
<evidence type="ECO:0000313" key="4">
    <source>
        <dbReference type="EMBL" id="PIT02850.1"/>
    </source>
</evidence>
<comment type="caution">
    <text evidence="4">The sequence shown here is derived from an EMBL/GenBank/DDBJ whole genome shotgun (WGS) entry which is preliminary data.</text>
</comment>
<organism evidence="4 5">
    <name type="scientific">Bradyrhizobium nitroreducens</name>
    <dbReference type="NCBI Taxonomy" id="709803"/>
    <lineage>
        <taxon>Bacteria</taxon>
        <taxon>Pseudomonadati</taxon>
        <taxon>Pseudomonadota</taxon>
        <taxon>Alphaproteobacteria</taxon>
        <taxon>Hyphomicrobiales</taxon>
        <taxon>Nitrobacteraceae</taxon>
        <taxon>Bradyrhizobium</taxon>
    </lineage>
</organism>
<proteinExistence type="predicted"/>
<dbReference type="Gene3D" id="3.40.630.30">
    <property type="match status" value="1"/>
</dbReference>
<dbReference type="CDD" id="cd04301">
    <property type="entry name" value="NAT_SF"/>
    <property type="match status" value="1"/>
</dbReference>
<dbReference type="InterPro" id="IPR000182">
    <property type="entry name" value="GNAT_dom"/>
</dbReference>
<dbReference type="InterPro" id="IPR016181">
    <property type="entry name" value="Acyl_CoA_acyltransferase"/>
</dbReference>
<evidence type="ECO:0000256" key="2">
    <source>
        <dbReference type="ARBA" id="ARBA00023315"/>
    </source>
</evidence>
<evidence type="ECO:0000259" key="3">
    <source>
        <dbReference type="PROSITE" id="PS51186"/>
    </source>
</evidence>
<name>A0A2M6UE02_9BRAD</name>
<dbReference type="AlphaFoldDB" id="A0A2M6UE02"/>
<sequence length="153" mass="17036">MECTIRPAREDDADGISEVILRALRETNARDYTDAIIERIAHSFGPDSVRQLIGTRTVFVATVDSRVVGTAGLDGSVVRTVFVAPDIQARGIGKRLMVEVERIARERNIPALTLSSSVTAETFYARLGFRTVRDSYHNDERTIVMERELDDAP</sequence>
<dbReference type="PROSITE" id="PS51186">
    <property type="entry name" value="GNAT"/>
    <property type="match status" value="1"/>
</dbReference>
<evidence type="ECO:0000313" key="5">
    <source>
        <dbReference type="Proteomes" id="UP000228930"/>
    </source>
</evidence>
<dbReference type="Pfam" id="PF13673">
    <property type="entry name" value="Acetyltransf_10"/>
    <property type="match status" value="1"/>
</dbReference>
<gene>
    <name evidence="4" type="ORF">TSA1_20405</name>
</gene>
<dbReference type="PANTHER" id="PTHR43877">
    <property type="entry name" value="AMINOALKYLPHOSPHONATE N-ACETYLTRANSFERASE-RELATED-RELATED"/>
    <property type="match status" value="1"/>
</dbReference>
<dbReference type="SUPFAM" id="SSF55729">
    <property type="entry name" value="Acyl-CoA N-acyltransferases (Nat)"/>
    <property type="match status" value="1"/>
</dbReference>
<dbReference type="PANTHER" id="PTHR43877:SF1">
    <property type="entry name" value="ACETYLTRANSFERASE"/>
    <property type="match status" value="1"/>
</dbReference>
<evidence type="ECO:0000256" key="1">
    <source>
        <dbReference type="ARBA" id="ARBA00022679"/>
    </source>
</evidence>
<protein>
    <submittedName>
        <fullName evidence="4">Acetyltransferase</fullName>
    </submittedName>
</protein>